<keyword evidence="3" id="KW-1185">Reference proteome</keyword>
<dbReference type="HOGENOM" id="CLU_2618434_0_0_7"/>
<proteinExistence type="predicted"/>
<dbReference type="AlphaFoldDB" id="E6X3F3"/>
<accession>E6X3F3</accession>
<dbReference type="RefSeq" id="WP_013553924.1">
    <property type="nucleotide sequence ID" value="NC_014935.1"/>
</dbReference>
<name>E6X3F3_NITSE</name>
<organism evidence="2 3">
    <name type="scientific">Nitratifractor salsuginis (strain DSM 16511 / JCM 12458 / E9I37-1)</name>
    <dbReference type="NCBI Taxonomy" id="749222"/>
    <lineage>
        <taxon>Bacteria</taxon>
        <taxon>Pseudomonadati</taxon>
        <taxon>Campylobacterota</taxon>
        <taxon>Epsilonproteobacteria</taxon>
        <taxon>Campylobacterales</taxon>
        <taxon>Sulfurovaceae</taxon>
        <taxon>Nitratifractor</taxon>
    </lineage>
</organism>
<reference evidence="2 3" key="1">
    <citation type="journal article" date="2011" name="Stand. Genomic Sci.">
        <title>Complete genome sequence of Nitratifractor salsuginis type strain (E9I37-1).</title>
        <authorList>
            <person name="Anderson I."/>
            <person name="Sikorski J."/>
            <person name="Zeytun A."/>
            <person name="Nolan M."/>
            <person name="Lapidus A."/>
            <person name="Lucas S."/>
            <person name="Hammon N."/>
            <person name="Deshpande S."/>
            <person name="Cheng J.F."/>
            <person name="Tapia R."/>
            <person name="Han C."/>
            <person name="Goodwin L."/>
            <person name="Pitluck S."/>
            <person name="Liolios K."/>
            <person name="Pagani I."/>
            <person name="Ivanova N."/>
            <person name="Huntemann M."/>
            <person name="Mavromatis K."/>
            <person name="Ovchinikova G."/>
            <person name="Pati A."/>
            <person name="Chen A."/>
            <person name="Palaniappan K."/>
            <person name="Land M."/>
            <person name="Hauser L."/>
            <person name="Brambilla E.M."/>
            <person name="Ngatchou-Djao O.D."/>
            <person name="Rohde M."/>
            <person name="Tindall B.J."/>
            <person name="Goker M."/>
            <person name="Detter J.C."/>
            <person name="Woyke T."/>
            <person name="Bristow J."/>
            <person name="Eisen J.A."/>
            <person name="Markowitz V."/>
            <person name="Hugenholtz P."/>
            <person name="Klenk H.P."/>
            <person name="Kyrpides N.C."/>
        </authorList>
    </citation>
    <scope>NUCLEOTIDE SEQUENCE [LARGE SCALE GENOMIC DNA]</scope>
    <source>
        <strain evidence="3">DSM 16511 / JCM 12458 / E9I37-1</strain>
    </source>
</reference>
<dbReference type="STRING" id="749222.Nitsa_0971"/>
<dbReference type="KEGG" id="nsa:Nitsa_0971"/>
<keyword evidence="1" id="KW-1133">Transmembrane helix</keyword>
<feature type="transmembrane region" description="Helical" evidence="1">
    <location>
        <begin position="20"/>
        <end position="37"/>
    </location>
</feature>
<keyword evidence="1" id="KW-0812">Transmembrane</keyword>
<dbReference type="Proteomes" id="UP000008633">
    <property type="component" value="Chromosome"/>
</dbReference>
<feature type="transmembrane region" description="Helical" evidence="1">
    <location>
        <begin position="43"/>
        <end position="62"/>
    </location>
</feature>
<keyword evidence="1" id="KW-0472">Membrane</keyword>
<evidence type="ECO:0000313" key="3">
    <source>
        <dbReference type="Proteomes" id="UP000008633"/>
    </source>
</evidence>
<sequence>MHKEKKRRKFNWGRYLKVSFVYFIVFIMVSLLIDYYAMMAFNFLWFVFGSAVAALIVSYIHVKSGKKDHVDEVAEELL</sequence>
<protein>
    <submittedName>
        <fullName evidence="2">Uncharacterized protein</fullName>
    </submittedName>
</protein>
<gene>
    <name evidence="2" type="ordered locus">Nitsa_0971</name>
</gene>
<evidence type="ECO:0000256" key="1">
    <source>
        <dbReference type="SAM" id="Phobius"/>
    </source>
</evidence>
<dbReference type="EMBL" id="CP002452">
    <property type="protein sequence ID" value="ADV46230.1"/>
    <property type="molecule type" value="Genomic_DNA"/>
</dbReference>
<evidence type="ECO:0000313" key="2">
    <source>
        <dbReference type="EMBL" id="ADV46230.1"/>
    </source>
</evidence>
<reference evidence="3" key="2">
    <citation type="submission" date="2011-01" db="EMBL/GenBank/DDBJ databases">
        <title>The complete genome of Nitratifractor salsuginis DSM 16511.</title>
        <authorList>
            <consortium name="US DOE Joint Genome Institute (JGI-PGF)"/>
            <person name="Lucas S."/>
            <person name="Copeland A."/>
            <person name="Lapidus A."/>
            <person name="Bruce D."/>
            <person name="Goodwin L."/>
            <person name="Pitluck S."/>
            <person name="Kyrpides N."/>
            <person name="Mavromatis K."/>
            <person name="Ivanova N."/>
            <person name="Mikhailova N."/>
            <person name="Zeytun A."/>
            <person name="Detter J.C."/>
            <person name="Tapia R."/>
            <person name="Han C."/>
            <person name="Land M."/>
            <person name="Hauser L."/>
            <person name="Markowitz V."/>
            <person name="Cheng J.-F."/>
            <person name="Hugenholtz P."/>
            <person name="Woyke T."/>
            <person name="Wu D."/>
            <person name="Tindall B."/>
            <person name="Schuetze A."/>
            <person name="Brambilla E."/>
            <person name="Klenk H.-P."/>
            <person name="Eisen J.A."/>
        </authorList>
    </citation>
    <scope>NUCLEOTIDE SEQUENCE [LARGE SCALE GENOMIC DNA]</scope>
    <source>
        <strain evidence="3">DSM 16511 / JCM 12458 / E9I37-1</strain>
    </source>
</reference>